<organism evidence="1 2">
    <name type="scientific">Porites evermanni</name>
    <dbReference type="NCBI Taxonomy" id="104178"/>
    <lineage>
        <taxon>Eukaryota</taxon>
        <taxon>Metazoa</taxon>
        <taxon>Cnidaria</taxon>
        <taxon>Anthozoa</taxon>
        <taxon>Hexacorallia</taxon>
        <taxon>Scleractinia</taxon>
        <taxon>Fungiina</taxon>
        <taxon>Poritidae</taxon>
        <taxon>Porites</taxon>
    </lineage>
</organism>
<dbReference type="EMBL" id="CALNXI010000696">
    <property type="protein sequence ID" value="CAH3034562.1"/>
    <property type="molecule type" value="Genomic_DNA"/>
</dbReference>
<sequence length="353" mass="38939">MTRVFRDVLKYVHKNNEYGEGSLLNKSNFSNLFPFLYFDLRKQKMDIKDGTTKLTFKYELSGTTTTAYSIYALTLYEQDVELIQKDGKIILRSKGQLEKLSRAYNNNSAITIRLARNELSGPHELMLTKTQINKLRKAMSQGTGSDIKISKTQIRKAVRQGGSLWGSLTNLGSKLLPMAMPLAKKAIAPLATGALSGLASLGVDKIFGKGQQGGFLISQEKIAQLIAYKHLLSTGQKRDILNALQTGNGLVIRPTNTQQGVFLGTLLASIGVPLLLNALTRKGLQADRTGSANTTSVYVPYTANGHGMYNPYPYMSPPFFGTWENPVGMGVKKKERERDCCSEKTAHSIQSQF</sequence>
<evidence type="ECO:0000313" key="2">
    <source>
        <dbReference type="Proteomes" id="UP001159427"/>
    </source>
</evidence>
<protein>
    <submittedName>
        <fullName evidence="1">Uncharacterized protein</fullName>
    </submittedName>
</protein>
<reference evidence="1 2" key="1">
    <citation type="submission" date="2022-05" db="EMBL/GenBank/DDBJ databases">
        <authorList>
            <consortium name="Genoscope - CEA"/>
            <person name="William W."/>
        </authorList>
    </citation>
    <scope>NUCLEOTIDE SEQUENCE [LARGE SCALE GENOMIC DNA]</scope>
</reference>
<proteinExistence type="predicted"/>
<keyword evidence="2" id="KW-1185">Reference proteome</keyword>
<accession>A0ABN8MXR2</accession>
<dbReference type="Proteomes" id="UP001159427">
    <property type="component" value="Unassembled WGS sequence"/>
</dbReference>
<name>A0ABN8MXR2_9CNID</name>
<evidence type="ECO:0000313" key="1">
    <source>
        <dbReference type="EMBL" id="CAH3034562.1"/>
    </source>
</evidence>
<comment type="caution">
    <text evidence="1">The sequence shown here is derived from an EMBL/GenBank/DDBJ whole genome shotgun (WGS) entry which is preliminary data.</text>
</comment>
<gene>
    <name evidence="1" type="ORF">PEVE_00039440</name>
</gene>